<dbReference type="InterPro" id="IPR036291">
    <property type="entry name" value="NAD(P)-bd_dom_sf"/>
</dbReference>
<gene>
    <name evidence="4" type="ORF">G5V65_06535</name>
</gene>
<dbReference type="GO" id="GO:0016616">
    <property type="term" value="F:oxidoreductase activity, acting on the CH-OH group of donors, NAD or NADP as acceptor"/>
    <property type="evidence" value="ECO:0007669"/>
    <property type="project" value="UniProtKB-ARBA"/>
</dbReference>
<name>A0A6M1TKU0_9RHOB</name>
<sequence length="310" mass="33205">MTLTVLFAASDANWAEYAAPLRAALDEAGLSARLTRDADPAEVDFIVYTPSSPAQDFAPFTRCKAVLSLWAGVERIVGNPTLTQPLCRMVDPGLTEGMVEWVVGHALRHHLGMDRHIVNPGRVWDPVCPPLARERPIAMLGMGELGTACARALSALNFPVTGWSRSPKTVDGIPCLHGSAGLDQALSQAQIVVTLLPKTPETENTLNVRTLALLPDGAVILNPGRGALIDDEALLAALDAGKVGHATLDVFRMEPLPQDHPFWAHPRVTVTPHIAADTRAYSASRVIAGNIRRAVAGEALLHLVDRGRGY</sequence>
<dbReference type="InterPro" id="IPR006140">
    <property type="entry name" value="D-isomer_DH_NAD-bd"/>
</dbReference>
<dbReference type="Proteomes" id="UP000474758">
    <property type="component" value="Unassembled WGS sequence"/>
</dbReference>
<proteinExistence type="predicted"/>
<dbReference type="PROSITE" id="PS00671">
    <property type="entry name" value="D_2_HYDROXYACID_DH_3"/>
    <property type="match status" value="1"/>
</dbReference>
<keyword evidence="4" id="KW-0670">Pyruvate</keyword>
<evidence type="ECO:0000313" key="5">
    <source>
        <dbReference type="Proteomes" id="UP000474758"/>
    </source>
</evidence>
<keyword evidence="2" id="KW-0520">NAD</keyword>
<dbReference type="PANTHER" id="PTHR43333">
    <property type="entry name" value="2-HACID_DH_C DOMAIN-CONTAINING PROTEIN"/>
    <property type="match status" value="1"/>
</dbReference>
<dbReference type="InterPro" id="IPR029753">
    <property type="entry name" value="D-isomer_DH_CS"/>
</dbReference>
<dbReference type="PANTHER" id="PTHR43333:SF1">
    <property type="entry name" value="D-ISOMER SPECIFIC 2-HYDROXYACID DEHYDROGENASE NAD-BINDING DOMAIN-CONTAINING PROTEIN"/>
    <property type="match status" value="1"/>
</dbReference>
<dbReference type="SUPFAM" id="SSF51735">
    <property type="entry name" value="NAD(P)-binding Rossmann-fold domains"/>
    <property type="match status" value="1"/>
</dbReference>
<dbReference type="Pfam" id="PF02826">
    <property type="entry name" value="2-Hacid_dh_C"/>
    <property type="match status" value="1"/>
</dbReference>
<feature type="domain" description="D-isomer specific 2-hydroxyacid dehydrogenase NAD-binding" evidence="3">
    <location>
        <begin position="133"/>
        <end position="275"/>
    </location>
</feature>
<evidence type="ECO:0000256" key="1">
    <source>
        <dbReference type="ARBA" id="ARBA00023002"/>
    </source>
</evidence>
<accession>A0A6M1TKU0</accession>
<comment type="caution">
    <text evidence="4">The sequence shown here is derived from an EMBL/GenBank/DDBJ whole genome shotgun (WGS) entry which is preliminary data.</text>
</comment>
<evidence type="ECO:0000256" key="2">
    <source>
        <dbReference type="ARBA" id="ARBA00023027"/>
    </source>
</evidence>
<keyword evidence="5" id="KW-1185">Reference proteome</keyword>
<reference evidence="4 5" key="1">
    <citation type="submission" date="2020-02" db="EMBL/GenBank/DDBJ databases">
        <title>Rhodobacter translucens sp. nov., a novel bacterium isolated from activated sludge.</title>
        <authorList>
            <person name="Liu J."/>
        </authorList>
    </citation>
    <scope>NUCLEOTIDE SEQUENCE [LARGE SCALE GENOMIC DNA]</scope>
    <source>
        <strain evidence="4 5">HX-7-19</strain>
    </source>
</reference>
<organism evidence="4 5">
    <name type="scientific">Paragemmobacter kunshanensis</name>
    <dbReference type="NCBI Taxonomy" id="2583234"/>
    <lineage>
        <taxon>Bacteria</taxon>
        <taxon>Pseudomonadati</taxon>
        <taxon>Pseudomonadota</taxon>
        <taxon>Alphaproteobacteria</taxon>
        <taxon>Rhodobacterales</taxon>
        <taxon>Paracoccaceae</taxon>
        <taxon>Paragemmobacter</taxon>
    </lineage>
</organism>
<dbReference type="EMBL" id="JAALFE010000005">
    <property type="protein sequence ID" value="NGQ90549.1"/>
    <property type="molecule type" value="Genomic_DNA"/>
</dbReference>
<dbReference type="RefSeq" id="WP_165048158.1">
    <property type="nucleotide sequence ID" value="NZ_JAALFE010000005.1"/>
</dbReference>
<dbReference type="AlphaFoldDB" id="A0A6M1TKU0"/>
<keyword evidence="1" id="KW-0560">Oxidoreductase</keyword>
<dbReference type="CDD" id="cd12164">
    <property type="entry name" value="GDH_like_2"/>
    <property type="match status" value="1"/>
</dbReference>
<dbReference type="GO" id="GO:0051287">
    <property type="term" value="F:NAD binding"/>
    <property type="evidence" value="ECO:0007669"/>
    <property type="project" value="InterPro"/>
</dbReference>
<evidence type="ECO:0000259" key="3">
    <source>
        <dbReference type="Pfam" id="PF02826"/>
    </source>
</evidence>
<dbReference type="Gene3D" id="3.40.50.720">
    <property type="entry name" value="NAD(P)-binding Rossmann-like Domain"/>
    <property type="match status" value="2"/>
</dbReference>
<evidence type="ECO:0000313" key="4">
    <source>
        <dbReference type="EMBL" id="NGQ90549.1"/>
    </source>
</evidence>
<protein>
    <submittedName>
        <fullName evidence="4">Glyoxylate/hydroxypyruvate reductase A</fullName>
    </submittedName>
</protein>